<evidence type="ECO:0000313" key="2">
    <source>
        <dbReference type="EMBL" id="MFD0287676.1"/>
    </source>
</evidence>
<keyword evidence="3" id="KW-1185">Reference proteome</keyword>
<organism evidence="2 3">
    <name type="scientific">Streptomyces lutosisoli</name>
    <dbReference type="NCBI Taxonomy" id="2665721"/>
    <lineage>
        <taxon>Bacteria</taxon>
        <taxon>Bacillati</taxon>
        <taxon>Actinomycetota</taxon>
        <taxon>Actinomycetes</taxon>
        <taxon>Kitasatosporales</taxon>
        <taxon>Streptomycetaceae</taxon>
        <taxon>Streptomyces</taxon>
    </lineage>
</organism>
<dbReference type="RefSeq" id="WP_381301643.1">
    <property type="nucleotide sequence ID" value="NZ_JBHTEC010000004.1"/>
</dbReference>
<comment type="caution">
    <text evidence="2">The sequence shown here is derived from an EMBL/GenBank/DDBJ whole genome shotgun (WGS) entry which is preliminary data.</text>
</comment>
<gene>
    <name evidence="2" type="ORF">ACFQZP_39845</name>
</gene>
<feature type="region of interest" description="Disordered" evidence="1">
    <location>
        <begin position="102"/>
        <end position="129"/>
    </location>
</feature>
<accession>A0ABW2VT21</accession>
<dbReference type="EMBL" id="JBHTEC010000004">
    <property type="protein sequence ID" value="MFD0287676.1"/>
    <property type="molecule type" value="Genomic_DNA"/>
</dbReference>
<protein>
    <submittedName>
        <fullName evidence="2">Uncharacterized protein</fullName>
    </submittedName>
</protein>
<proteinExistence type="predicted"/>
<name>A0ABW2VT21_9ACTN</name>
<sequence>MRLRLIRSRKTTQPLASAAVPTPPCVPSSACDDLSAMPRLFSPLIAEMMAAYCHTRHLAGMAQDELCASEYQLIARSVVHHVLEGWQHQTGGRGTIDDLLLQPRTSRTAGSPSPHAADSPVAREHRLAS</sequence>
<reference evidence="3" key="1">
    <citation type="journal article" date="2019" name="Int. J. Syst. Evol. Microbiol.">
        <title>The Global Catalogue of Microorganisms (GCM) 10K type strain sequencing project: providing services to taxonomists for standard genome sequencing and annotation.</title>
        <authorList>
            <consortium name="The Broad Institute Genomics Platform"/>
            <consortium name="The Broad Institute Genome Sequencing Center for Infectious Disease"/>
            <person name="Wu L."/>
            <person name="Ma J."/>
        </authorList>
    </citation>
    <scope>NUCLEOTIDE SEQUENCE [LARGE SCALE GENOMIC DNA]</scope>
    <source>
        <strain evidence="3">CGMCC 4.7198</strain>
    </source>
</reference>
<evidence type="ECO:0000313" key="3">
    <source>
        <dbReference type="Proteomes" id="UP001596957"/>
    </source>
</evidence>
<dbReference type="Proteomes" id="UP001596957">
    <property type="component" value="Unassembled WGS sequence"/>
</dbReference>
<evidence type="ECO:0000256" key="1">
    <source>
        <dbReference type="SAM" id="MobiDB-lite"/>
    </source>
</evidence>